<reference evidence="9 10" key="1">
    <citation type="submission" date="2016-11" db="EMBL/GenBank/DDBJ databases">
        <authorList>
            <person name="Jaros S."/>
            <person name="Januszkiewicz K."/>
            <person name="Wedrychowicz H."/>
        </authorList>
    </citation>
    <scope>NUCLEOTIDE SEQUENCE [LARGE SCALE GENOMIC DNA]</scope>
    <source>
        <strain evidence="9 10">DSM 19436</strain>
    </source>
</reference>
<sequence length="183" mass="18716">MRIEALFTLATFGVLLASGGTALAQQGYCDGVARDYADHAAASNTAGGALAGGVMGAVGGAVLGGIIDGNRGAANGAAIGGVGGALVGAGQGSQKWRRAYNQAYQDCMVRASSRPPAPLPGYGNNRPPPPPPGYAANRLPPGYDGAPPAWTREWYAYCGQRYRSFDPNTGYFIASGGVRKFCR</sequence>
<evidence type="ECO:0000256" key="5">
    <source>
        <dbReference type="ARBA" id="ARBA00022734"/>
    </source>
</evidence>
<dbReference type="STRING" id="1122133.SAMN02745157_2047"/>
<keyword evidence="4" id="KW-1003">Cell membrane</keyword>
<keyword evidence="4" id="KW-0472">Membrane</keyword>
<organism evidence="9 10">
    <name type="scientific">Kaistia soli DSM 19436</name>
    <dbReference type="NCBI Taxonomy" id="1122133"/>
    <lineage>
        <taxon>Bacteria</taxon>
        <taxon>Pseudomonadati</taxon>
        <taxon>Pseudomonadota</taxon>
        <taxon>Alphaproteobacteria</taxon>
        <taxon>Hyphomicrobiales</taxon>
        <taxon>Kaistiaceae</taxon>
        <taxon>Kaistia</taxon>
    </lineage>
</organism>
<evidence type="ECO:0000256" key="1">
    <source>
        <dbReference type="ARBA" id="ARBA00004167"/>
    </source>
</evidence>
<feature type="signal peptide" evidence="8">
    <location>
        <begin position="1"/>
        <end position="24"/>
    </location>
</feature>
<gene>
    <name evidence="9" type="ORF">SAMN02745157_2047</name>
</gene>
<dbReference type="Proteomes" id="UP000184485">
    <property type="component" value="Unassembled WGS sequence"/>
</dbReference>
<dbReference type="RefSeq" id="WP_073052518.1">
    <property type="nucleotide sequence ID" value="NZ_FQUP01000001.1"/>
</dbReference>
<dbReference type="GO" id="GO:0030246">
    <property type="term" value="F:carbohydrate binding"/>
    <property type="evidence" value="ECO:0007669"/>
    <property type="project" value="UniProtKB-KW"/>
</dbReference>
<evidence type="ECO:0000313" key="9">
    <source>
        <dbReference type="EMBL" id="SHF26518.1"/>
    </source>
</evidence>
<evidence type="ECO:0000256" key="3">
    <source>
        <dbReference type="ARBA" id="ARBA00020552"/>
    </source>
</evidence>
<keyword evidence="8" id="KW-0732">Signal</keyword>
<feature type="region of interest" description="Disordered" evidence="7">
    <location>
        <begin position="115"/>
        <end position="140"/>
    </location>
</feature>
<dbReference type="GO" id="GO:0016020">
    <property type="term" value="C:membrane"/>
    <property type="evidence" value="ECO:0007669"/>
    <property type="project" value="UniProtKB-SubCell"/>
</dbReference>
<comment type="subcellular location">
    <subcellularLocation>
        <location evidence="1">Membrane</location>
        <topology evidence="1">Single-pass membrane protein</topology>
    </subcellularLocation>
</comment>
<dbReference type="AlphaFoldDB" id="A0A1M5A8A7"/>
<evidence type="ECO:0000256" key="6">
    <source>
        <dbReference type="ARBA" id="ARBA00025321"/>
    </source>
</evidence>
<name>A0A1M5A8A7_9HYPH</name>
<evidence type="ECO:0000256" key="7">
    <source>
        <dbReference type="SAM" id="MobiDB-lite"/>
    </source>
</evidence>
<evidence type="ECO:0000256" key="8">
    <source>
        <dbReference type="SAM" id="SignalP"/>
    </source>
</evidence>
<keyword evidence="10" id="KW-1185">Reference proteome</keyword>
<dbReference type="EMBL" id="FQUP01000001">
    <property type="protein sequence ID" value="SHF26518.1"/>
    <property type="molecule type" value="Genomic_DNA"/>
</dbReference>
<evidence type="ECO:0000256" key="4">
    <source>
        <dbReference type="ARBA" id="ARBA00022475"/>
    </source>
</evidence>
<protein>
    <recommendedName>
        <fullName evidence="3">Lectin-like protein BA14k</fullName>
    </recommendedName>
</protein>
<comment type="similarity">
    <text evidence="2">Belongs to the BA14k family.</text>
</comment>
<comment type="function">
    <text evidence="6">Has immunoglobulin-binding and hemagglutination properties, and can bind to mannose. Essential for virulence. May be involved in LPS biosynthesis or polysaccharide transport.</text>
</comment>
<feature type="chain" id="PRO_5012070105" description="Lectin-like protein BA14k" evidence="8">
    <location>
        <begin position="25"/>
        <end position="183"/>
    </location>
</feature>
<accession>A0A1M5A8A7</accession>
<dbReference type="InterPro" id="IPR012413">
    <property type="entry name" value="BA14K"/>
</dbReference>
<dbReference type="Pfam" id="PF07886">
    <property type="entry name" value="BA14K"/>
    <property type="match status" value="1"/>
</dbReference>
<dbReference type="OrthoDB" id="7889197at2"/>
<proteinExistence type="inferred from homology"/>
<evidence type="ECO:0000256" key="2">
    <source>
        <dbReference type="ARBA" id="ARBA00010270"/>
    </source>
</evidence>
<keyword evidence="5" id="KW-0430">Lectin</keyword>
<evidence type="ECO:0000313" key="10">
    <source>
        <dbReference type="Proteomes" id="UP000184485"/>
    </source>
</evidence>